<accession>A0A090DX45</accession>
<dbReference type="Proteomes" id="UP000031552">
    <property type="component" value="Unassembled WGS sequence"/>
</dbReference>
<dbReference type="AlphaFoldDB" id="A0A090DX45"/>
<protein>
    <submittedName>
        <fullName evidence="1">Uncharacterized protein</fullName>
    </submittedName>
</protein>
<sequence>MNSICNFIGQSFGLCPLPSLVQISSVPRDREDPLNREIAEFLDYHTPLDVDRFWDNTLGNEKIFYQLIRLVEWNLAEKFYKANPYVNLRYTEDSPCSSCLSKLMDGLIGIMRDNPWYSEKGDLHKLINLIFETDPTLDLYLEMSFPHKRVLEFLFYNNHIELINKLIENLMREGSDDERILAKKIFISIRDLIEKNKELDGRPPDEQAVIMEEKGLCVWVFPEKSARENGLKLWNTFLSLIKEAYPEVFSEIEFSNPTLDLSAEAINTLVSRLWLPIEIYEKIACKTISEEFPLGLRKLLSPKFNLEPKVSKETLIKLTTLSFLAFQENSKVMLDNQQKKQCFHLIEGAILKNGSIFNADLKERIVREIGGLDQFSKSNIKKALERAFN</sequence>
<evidence type="ECO:0000313" key="1">
    <source>
        <dbReference type="EMBL" id="CDR33404.1"/>
    </source>
</evidence>
<comment type="caution">
    <text evidence="1">The sequence shown here is derived from an EMBL/GenBank/DDBJ whole genome shotgun (WGS) entry which is preliminary data.</text>
</comment>
<dbReference type="EMBL" id="CCEJ010000003">
    <property type="protein sequence ID" value="CDR33404.1"/>
    <property type="molecule type" value="Genomic_DNA"/>
</dbReference>
<keyword evidence="2" id="KW-1185">Reference proteome</keyword>
<dbReference type="RefSeq" id="WP_041016900.1">
    <property type="nucleotide sequence ID" value="NZ_CCEJ010000003.1"/>
</dbReference>
<proteinExistence type="predicted"/>
<evidence type="ECO:0000313" key="2">
    <source>
        <dbReference type="Proteomes" id="UP000031552"/>
    </source>
</evidence>
<name>A0A090DX45_9BACT</name>
<organism evidence="1 2">
    <name type="scientific">Candidatus Criblamydia sequanensis CRIB-18</name>
    <dbReference type="NCBI Taxonomy" id="1437425"/>
    <lineage>
        <taxon>Bacteria</taxon>
        <taxon>Pseudomonadati</taxon>
        <taxon>Chlamydiota</taxon>
        <taxon>Chlamydiia</taxon>
        <taxon>Parachlamydiales</taxon>
        <taxon>Candidatus Criblamydiaceae</taxon>
        <taxon>Candidatus Criblamydia</taxon>
    </lineage>
</organism>
<gene>
    <name evidence="1" type="ORF">CSEC_0571</name>
</gene>
<reference evidence="1" key="2">
    <citation type="submission" date="2014-09" db="EMBL/GenBank/DDBJ databases">
        <title>Criblamydia sequanensis harbors a mega-plasmid encoding arsenite resistance.</title>
        <authorList>
            <person name="Bertelli C."/>
            <person name="Goesmann A."/>
            <person name="Greub G."/>
        </authorList>
    </citation>
    <scope>NUCLEOTIDE SEQUENCE [LARGE SCALE GENOMIC DNA]</scope>
    <source>
        <strain evidence="1">CRIB-18</strain>
    </source>
</reference>
<reference evidence="1" key="1">
    <citation type="submission" date="2013-12" db="EMBL/GenBank/DDBJ databases">
        <authorList>
            <person name="Linke B."/>
        </authorList>
    </citation>
    <scope>NUCLEOTIDE SEQUENCE [LARGE SCALE GENOMIC DNA]</scope>
    <source>
        <strain evidence="1">CRIB-18</strain>
    </source>
</reference>